<feature type="domain" description="WCX" evidence="2">
    <location>
        <begin position="243"/>
        <end position="320"/>
    </location>
</feature>
<keyword evidence="4" id="KW-1185">Reference proteome</keyword>
<dbReference type="EMBL" id="BAABHB010000007">
    <property type="protein sequence ID" value="GAA4410233.1"/>
    <property type="molecule type" value="Genomic_DNA"/>
</dbReference>
<evidence type="ECO:0000259" key="2">
    <source>
        <dbReference type="Pfam" id="PF25583"/>
    </source>
</evidence>
<dbReference type="InterPro" id="IPR051534">
    <property type="entry name" value="CBASS_pafABC_assoc_protein"/>
</dbReference>
<dbReference type="PANTHER" id="PTHR34580">
    <property type="match status" value="1"/>
</dbReference>
<dbReference type="Proteomes" id="UP001500936">
    <property type="component" value="Unassembled WGS sequence"/>
</dbReference>
<dbReference type="RefSeq" id="WP_345269117.1">
    <property type="nucleotide sequence ID" value="NZ_BAABHB010000007.1"/>
</dbReference>
<feature type="domain" description="WYL" evidence="1">
    <location>
        <begin position="145"/>
        <end position="211"/>
    </location>
</feature>
<comment type="caution">
    <text evidence="3">The sequence shown here is derived from an EMBL/GenBank/DDBJ whole genome shotgun (WGS) entry which is preliminary data.</text>
</comment>
<sequence>MPVNKNQLGRLLAIHNLLGTGRRYNLKQLIDACKQVTGDLPSERTVFEDLRLLREEYKAPISKGVKSLYPYHYTGEYSLFGAMNKEDAALANEAAALIRQMSMLPQFAGLEEVQLKFQQRAGVIGRPAEPVVQFEQNPAYSGLKHLQPIYEAIQQDRRLLVQYCDFHNQRVKIEFSPYLLREYSNRWFVFGWDTTRKSIINLALDRIEDLKRLSDSKRRPDDTNWNEYLADIVGVTRYQDEPVETLVLRVYLPRARYVETKPLHASQQIIGRTDAYLHFQYQLRWNRELESKLLEFGPDAELLSPTHRRQQLKERVLAMVQRYT</sequence>
<protein>
    <submittedName>
        <fullName evidence="3">WYL domain-containing protein</fullName>
    </submittedName>
</protein>
<dbReference type="Pfam" id="PF25583">
    <property type="entry name" value="WCX"/>
    <property type="match status" value="1"/>
</dbReference>
<dbReference type="InterPro" id="IPR057727">
    <property type="entry name" value="WCX_dom"/>
</dbReference>
<dbReference type="PANTHER" id="PTHR34580:SF9">
    <property type="entry name" value="SLL5097 PROTEIN"/>
    <property type="match status" value="1"/>
</dbReference>
<evidence type="ECO:0000259" key="1">
    <source>
        <dbReference type="Pfam" id="PF13280"/>
    </source>
</evidence>
<dbReference type="PROSITE" id="PS52050">
    <property type="entry name" value="WYL"/>
    <property type="match status" value="1"/>
</dbReference>
<dbReference type="InterPro" id="IPR026881">
    <property type="entry name" value="WYL_dom"/>
</dbReference>
<reference evidence="4" key="1">
    <citation type="journal article" date="2019" name="Int. J. Syst. Evol. Microbiol.">
        <title>The Global Catalogue of Microorganisms (GCM) 10K type strain sequencing project: providing services to taxonomists for standard genome sequencing and annotation.</title>
        <authorList>
            <consortium name="The Broad Institute Genomics Platform"/>
            <consortium name="The Broad Institute Genome Sequencing Center for Infectious Disease"/>
            <person name="Wu L."/>
            <person name="Ma J."/>
        </authorList>
    </citation>
    <scope>NUCLEOTIDE SEQUENCE [LARGE SCALE GENOMIC DNA]</scope>
    <source>
        <strain evidence="4">JCM 17925</strain>
    </source>
</reference>
<evidence type="ECO:0000313" key="3">
    <source>
        <dbReference type="EMBL" id="GAA4410233.1"/>
    </source>
</evidence>
<accession>A0ABP8KN01</accession>
<name>A0ABP8KN01_9BACT</name>
<proteinExistence type="predicted"/>
<dbReference type="Pfam" id="PF13280">
    <property type="entry name" value="WYL"/>
    <property type="match status" value="1"/>
</dbReference>
<organism evidence="3 4">
    <name type="scientific">Nibrella viscosa</name>
    <dbReference type="NCBI Taxonomy" id="1084524"/>
    <lineage>
        <taxon>Bacteria</taxon>
        <taxon>Pseudomonadati</taxon>
        <taxon>Bacteroidota</taxon>
        <taxon>Cytophagia</taxon>
        <taxon>Cytophagales</taxon>
        <taxon>Spirosomataceae</taxon>
        <taxon>Nibrella</taxon>
    </lineage>
</organism>
<gene>
    <name evidence="3" type="ORF">GCM10023187_34580</name>
</gene>
<evidence type="ECO:0000313" key="4">
    <source>
        <dbReference type="Proteomes" id="UP001500936"/>
    </source>
</evidence>